<dbReference type="OrthoDB" id="3175596at2"/>
<name>A0A2S5DD83_9NEIS</name>
<comment type="caution">
    <text evidence="2">The sequence shown here is derived from an EMBL/GenBank/DDBJ whole genome shotgun (WGS) entry which is preliminary data.</text>
</comment>
<dbReference type="RefSeq" id="WP_146056845.1">
    <property type="nucleotide sequence ID" value="NZ_PQWB01000083.1"/>
</dbReference>
<evidence type="ECO:0000313" key="2">
    <source>
        <dbReference type="EMBL" id="POZ60971.1"/>
    </source>
</evidence>
<protein>
    <submittedName>
        <fullName evidence="2">Transcription antiterminator BglG</fullName>
    </submittedName>
</protein>
<feature type="domain" description="Helix-turn-helix type 11" evidence="1">
    <location>
        <begin position="8"/>
        <end position="64"/>
    </location>
</feature>
<feature type="non-terminal residue" evidence="2">
    <location>
        <position position="152"/>
    </location>
</feature>
<evidence type="ECO:0000313" key="3">
    <source>
        <dbReference type="Proteomes" id="UP000237082"/>
    </source>
</evidence>
<reference evidence="3" key="1">
    <citation type="submission" date="2018-02" db="EMBL/GenBank/DDBJ databases">
        <authorList>
            <person name="O'Hara-Hanley K."/>
            <person name="Soby S."/>
        </authorList>
    </citation>
    <scope>NUCLEOTIDE SEQUENCE [LARGE SCALE GENOMIC DNA]</scope>
    <source>
        <strain evidence="3">MWU14-2602</strain>
    </source>
</reference>
<dbReference type="InterPro" id="IPR013196">
    <property type="entry name" value="HTH_11"/>
</dbReference>
<dbReference type="PANTHER" id="PTHR30185:SF13">
    <property type="entry name" value="LICABCH OPERON REGULATOR-RELATED"/>
    <property type="match status" value="1"/>
</dbReference>
<accession>A0A2S5DD83</accession>
<organism evidence="2 3">
    <name type="scientific">Chromobacterium alticapitis</name>
    <dbReference type="NCBI Taxonomy" id="2073169"/>
    <lineage>
        <taxon>Bacteria</taxon>
        <taxon>Pseudomonadati</taxon>
        <taxon>Pseudomonadota</taxon>
        <taxon>Betaproteobacteria</taxon>
        <taxon>Neisseriales</taxon>
        <taxon>Chromobacteriaceae</taxon>
        <taxon>Chromobacterium</taxon>
    </lineage>
</organism>
<sequence>MVRFPHPRLSQLFSALQAETLPQEELARRLAVSTRTVRSDIGALNELLDEHGAQFVLERGEGYRLAISDAERFERLSQAEAPSRRLPRTGGERVHCLLWRFLTADYSLKLQDIADEWFVNRAALQGDMAEVRDWLTRYQLAIETRPRHGMKL</sequence>
<dbReference type="EMBL" id="PQWB01000083">
    <property type="protein sequence ID" value="POZ60971.1"/>
    <property type="molecule type" value="Genomic_DNA"/>
</dbReference>
<dbReference type="InterPro" id="IPR036388">
    <property type="entry name" value="WH-like_DNA-bd_sf"/>
</dbReference>
<evidence type="ECO:0000259" key="1">
    <source>
        <dbReference type="Pfam" id="PF08279"/>
    </source>
</evidence>
<dbReference type="AlphaFoldDB" id="A0A2S5DD83"/>
<proteinExistence type="predicted"/>
<dbReference type="Gene3D" id="1.10.10.10">
    <property type="entry name" value="Winged helix-like DNA-binding domain superfamily/Winged helix DNA-binding domain"/>
    <property type="match status" value="1"/>
</dbReference>
<dbReference type="PANTHER" id="PTHR30185">
    <property type="entry name" value="CRYPTIC BETA-GLUCOSIDE BGL OPERON ANTITERMINATOR"/>
    <property type="match status" value="1"/>
</dbReference>
<dbReference type="Pfam" id="PF08279">
    <property type="entry name" value="HTH_11"/>
    <property type="match status" value="1"/>
</dbReference>
<gene>
    <name evidence="2" type="ORF">C2I19_16075</name>
</gene>
<dbReference type="Proteomes" id="UP000237082">
    <property type="component" value="Unassembled WGS sequence"/>
</dbReference>
<keyword evidence="3" id="KW-1185">Reference proteome</keyword>
<dbReference type="InterPro" id="IPR050661">
    <property type="entry name" value="BglG_antiterminators"/>
</dbReference>